<organism evidence="5 7">
    <name type="scientific">Paenibacillus barcinonensis</name>
    <dbReference type="NCBI Taxonomy" id="198119"/>
    <lineage>
        <taxon>Bacteria</taxon>
        <taxon>Bacillati</taxon>
        <taxon>Bacillota</taxon>
        <taxon>Bacilli</taxon>
        <taxon>Bacillales</taxon>
        <taxon>Paenibacillaceae</taxon>
        <taxon>Paenibacillus</taxon>
    </lineage>
</organism>
<name>A0A2V4VC00_PAEBA</name>
<dbReference type="GO" id="GO:0000976">
    <property type="term" value="F:transcription cis-regulatory region binding"/>
    <property type="evidence" value="ECO:0007669"/>
    <property type="project" value="TreeGrafter"/>
</dbReference>
<reference evidence="5 7" key="1">
    <citation type="submission" date="2018-06" db="EMBL/GenBank/DDBJ databases">
        <title>Genomic Encyclopedia of Type Strains, Phase III (KMG-III): the genomes of soil and plant-associated and newly described type strains.</title>
        <authorList>
            <person name="Whitman W."/>
        </authorList>
    </citation>
    <scope>NUCLEOTIDE SEQUENCE [LARGE SCALE GENOMIC DNA]</scope>
    <source>
        <strain evidence="5 7">CECT 7022</strain>
    </source>
</reference>
<dbReference type="PROSITE" id="PS50932">
    <property type="entry name" value="HTH_LACI_2"/>
    <property type="match status" value="1"/>
</dbReference>
<reference evidence="6 8" key="2">
    <citation type="submission" date="2020-06" db="EMBL/GenBank/DDBJ databases">
        <title>Complete genome of Paenibacillus barcinonensis KACC11450.</title>
        <authorList>
            <person name="Kim M."/>
            <person name="Park Y.-J."/>
            <person name="Shin J.-H."/>
        </authorList>
    </citation>
    <scope>NUCLEOTIDE SEQUENCE [LARGE SCALE GENOMIC DNA]</scope>
    <source>
        <strain evidence="6 8">KACC11450</strain>
    </source>
</reference>
<dbReference type="OrthoDB" id="9796186at2"/>
<dbReference type="AlphaFoldDB" id="A0A2V4VC00"/>
<evidence type="ECO:0000313" key="5">
    <source>
        <dbReference type="EMBL" id="PYE42390.1"/>
    </source>
</evidence>
<dbReference type="SUPFAM" id="SSF47413">
    <property type="entry name" value="lambda repressor-like DNA-binding domains"/>
    <property type="match status" value="1"/>
</dbReference>
<evidence type="ECO:0000259" key="4">
    <source>
        <dbReference type="PROSITE" id="PS50932"/>
    </source>
</evidence>
<sequence length="345" mass="37503">MKATIYDIAREAGVSIATVSQVINGKGKISEKRRAEIMEIMERLHYQPSAIAAALTGKQTYTLGLLVPDISNPYFAELARAVEDRSRQLGYSVVICSTDNKDERVERYLNLLQQKRVDGMMIGTGIDNAEILSPLLQQSMPVALIARHMPALSVHTVTIDDRLGGTLAAQHLLELGHTRLAVLSEPSKVSSSQERVRGFREALNKAGHVLEPSQIRESAADLGSAKQEALRLLGEQNYPTGLFCCNDIQAIGALQAAKELGLRVPRDVSIIGFDNTILASVTNPPLTTVAQPIEDLGRRAVDLLIDELKDGLKDEQTTAQKIVLKPEMVVRDSAGEAPAVRGKQA</sequence>
<dbReference type="Pfam" id="PF00356">
    <property type="entry name" value="LacI"/>
    <property type="match status" value="1"/>
</dbReference>
<dbReference type="SMART" id="SM00354">
    <property type="entry name" value="HTH_LACI"/>
    <property type="match status" value="1"/>
</dbReference>
<evidence type="ECO:0000256" key="1">
    <source>
        <dbReference type="ARBA" id="ARBA00023015"/>
    </source>
</evidence>
<dbReference type="InterPro" id="IPR010982">
    <property type="entry name" value="Lambda_DNA-bd_dom_sf"/>
</dbReference>
<dbReference type="CDD" id="cd06267">
    <property type="entry name" value="PBP1_LacI_sugar_binding-like"/>
    <property type="match status" value="1"/>
</dbReference>
<keyword evidence="2 6" id="KW-0238">DNA-binding</keyword>
<evidence type="ECO:0000256" key="2">
    <source>
        <dbReference type="ARBA" id="ARBA00023125"/>
    </source>
</evidence>
<keyword evidence="1" id="KW-0805">Transcription regulation</keyword>
<dbReference type="Gene3D" id="3.40.50.2300">
    <property type="match status" value="2"/>
</dbReference>
<dbReference type="EMBL" id="CP054614">
    <property type="protein sequence ID" value="QKS58084.1"/>
    <property type="molecule type" value="Genomic_DNA"/>
</dbReference>
<proteinExistence type="predicted"/>
<keyword evidence="3" id="KW-0804">Transcription</keyword>
<dbReference type="Gene3D" id="1.10.260.40">
    <property type="entry name" value="lambda repressor-like DNA-binding domains"/>
    <property type="match status" value="1"/>
</dbReference>
<dbReference type="SUPFAM" id="SSF53822">
    <property type="entry name" value="Periplasmic binding protein-like I"/>
    <property type="match status" value="1"/>
</dbReference>
<feature type="domain" description="HTH lacI-type" evidence="4">
    <location>
        <begin position="3"/>
        <end position="57"/>
    </location>
</feature>
<evidence type="ECO:0000313" key="8">
    <source>
        <dbReference type="Proteomes" id="UP000509327"/>
    </source>
</evidence>
<dbReference type="InterPro" id="IPR000843">
    <property type="entry name" value="HTH_LacI"/>
</dbReference>
<protein>
    <submittedName>
        <fullName evidence="6">LacI family DNA-binding transcriptional regulator</fullName>
    </submittedName>
    <submittedName>
        <fullName evidence="5">LacI family transcriptional regulator</fullName>
    </submittedName>
</protein>
<evidence type="ECO:0000313" key="7">
    <source>
        <dbReference type="Proteomes" id="UP000247790"/>
    </source>
</evidence>
<dbReference type="EMBL" id="QJSW01000037">
    <property type="protein sequence ID" value="PYE42390.1"/>
    <property type="molecule type" value="Genomic_DNA"/>
</dbReference>
<dbReference type="PANTHER" id="PTHR30146">
    <property type="entry name" value="LACI-RELATED TRANSCRIPTIONAL REPRESSOR"/>
    <property type="match status" value="1"/>
</dbReference>
<dbReference type="PRINTS" id="PR00036">
    <property type="entry name" value="HTHLACI"/>
</dbReference>
<keyword evidence="8" id="KW-1185">Reference proteome</keyword>
<dbReference type="PROSITE" id="PS00356">
    <property type="entry name" value="HTH_LACI_1"/>
    <property type="match status" value="1"/>
</dbReference>
<dbReference type="Pfam" id="PF13377">
    <property type="entry name" value="Peripla_BP_3"/>
    <property type="match status" value="1"/>
</dbReference>
<accession>A0A2V4VC00</accession>
<dbReference type="InterPro" id="IPR028082">
    <property type="entry name" value="Peripla_BP_I"/>
</dbReference>
<dbReference type="InterPro" id="IPR046335">
    <property type="entry name" value="LacI/GalR-like_sensor"/>
</dbReference>
<dbReference type="Proteomes" id="UP000509327">
    <property type="component" value="Chromosome"/>
</dbReference>
<dbReference type="RefSeq" id="WP_110899655.1">
    <property type="nucleotide sequence ID" value="NZ_CP054614.1"/>
</dbReference>
<dbReference type="Proteomes" id="UP000247790">
    <property type="component" value="Unassembled WGS sequence"/>
</dbReference>
<evidence type="ECO:0000313" key="6">
    <source>
        <dbReference type="EMBL" id="QKS58084.1"/>
    </source>
</evidence>
<dbReference type="PANTHER" id="PTHR30146:SF147">
    <property type="entry name" value="HTH-TYPE TRANSCRIPTIONAL REGULATOR DEGA"/>
    <property type="match status" value="1"/>
</dbReference>
<gene>
    <name evidence="5" type="ORF">DFQ00_13722</name>
    <name evidence="6" type="ORF">HUB98_18650</name>
</gene>
<evidence type="ECO:0000256" key="3">
    <source>
        <dbReference type="ARBA" id="ARBA00023163"/>
    </source>
</evidence>
<dbReference type="GO" id="GO:0003700">
    <property type="term" value="F:DNA-binding transcription factor activity"/>
    <property type="evidence" value="ECO:0007669"/>
    <property type="project" value="TreeGrafter"/>
</dbReference>
<dbReference type="CDD" id="cd01392">
    <property type="entry name" value="HTH_LacI"/>
    <property type="match status" value="1"/>
</dbReference>